<proteinExistence type="predicted"/>
<name>A0A922S9H2_SPOEX</name>
<evidence type="ECO:0000313" key="2">
    <source>
        <dbReference type="EMBL" id="KAH9629315.1"/>
    </source>
</evidence>
<feature type="region of interest" description="Disordered" evidence="1">
    <location>
        <begin position="1"/>
        <end position="28"/>
    </location>
</feature>
<dbReference type="Proteomes" id="UP000814243">
    <property type="component" value="Unassembled WGS sequence"/>
</dbReference>
<dbReference type="InterPro" id="IPR027417">
    <property type="entry name" value="P-loop_NTPase"/>
</dbReference>
<reference evidence="2" key="1">
    <citation type="journal article" date="2021" name="G3 (Bethesda)">
        <title>Genome and transcriptome analysis of the beet armyworm Spodoptera exigua reveals targets for pest control. .</title>
        <authorList>
            <person name="Simon S."/>
            <person name="Breeschoten T."/>
            <person name="Jansen H.J."/>
            <person name="Dirks R.P."/>
            <person name="Schranz M.E."/>
            <person name="Ros V.I.D."/>
        </authorList>
    </citation>
    <scope>NUCLEOTIDE SEQUENCE</scope>
    <source>
        <strain evidence="2">TB_SE_WUR_2020</strain>
    </source>
</reference>
<dbReference type="Gene3D" id="3.40.50.300">
    <property type="entry name" value="P-loop containing nucleotide triphosphate hydrolases"/>
    <property type="match status" value="1"/>
</dbReference>
<dbReference type="AlphaFoldDB" id="A0A922S9H2"/>
<protein>
    <submittedName>
        <fullName evidence="2">Uncharacterized protein</fullName>
    </submittedName>
</protein>
<sequence>MAMNARKGSALVKAFREQKERRKAQKKHWKLEGTKIGNIMGIQKKEEEMEDGPTKDAYKYAEHMDKDAPEVESKSDFVKKMTIAEQRRFLPVFAVREELMQVIRENSVVIIVGKLEKRE</sequence>
<gene>
    <name evidence="2" type="ORF">HF086_017690</name>
</gene>
<evidence type="ECO:0000256" key="1">
    <source>
        <dbReference type="SAM" id="MobiDB-lite"/>
    </source>
</evidence>
<accession>A0A922S9H2</accession>
<dbReference type="EMBL" id="JACEFF010000870">
    <property type="protein sequence ID" value="KAH9629315.1"/>
    <property type="molecule type" value="Genomic_DNA"/>
</dbReference>
<evidence type="ECO:0000313" key="3">
    <source>
        <dbReference type="Proteomes" id="UP000814243"/>
    </source>
</evidence>
<organism evidence="2 3">
    <name type="scientific">Spodoptera exigua</name>
    <name type="common">Beet armyworm</name>
    <name type="synonym">Noctua fulgens</name>
    <dbReference type="NCBI Taxonomy" id="7107"/>
    <lineage>
        <taxon>Eukaryota</taxon>
        <taxon>Metazoa</taxon>
        <taxon>Ecdysozoa</taxon>
        <taxon>Arthropoda</taxon>
        <taxon>Hexapoda</taxon>
        <taxon>Insecta</taxon>
        <taxon>Pterygota</taxon>
        <taxon>Neoptera</taxon>
        <taxon>Endopterygota</taxon>
        <taxon>Lepidoptera</taxon>
        <taxon>Glossata</taxon>
        <taxon>Ditrysia</taxon>
        <taxon>Noctuoidea</taxon>
        <taxon>Noctuidae</taxon>
        <taxon>Amphipyrinae</taxon>
        <taxon>Spodoptera</taxon>
    </lineage>
</organism>
<comment type="caution">
    <text evidence="2">The sequence shown here is derived from an EMBL/GenBank/DDBJ whole genome shotgun (WGS) entry which is preliminary data.</text>
</comment>